<accession>E1JRJ9</accession>
<reference evidence="1 2" key="1">
    <citation type="submission" date="2010-08" db="EMBL/GenBank/DDBJ databases">
        <title>The draft genome of Desulfovibrio fructosovorans JJ.</title>
        <authorList>
            <consortium name="US DOE Joint Genome Institute (JGI-PGF)"/>
            <person name="Lucas S."/>
            <person name="Copeland A."/>
            <person name="Lapidus A."/>
            <person name="Cheng J.-F."/>
            <person name="Bruce D."/>
            <person name="Goodwin L."/>
            <person name="Pitluck S."/>
            <person name="Land M.L."/>
            <person name="Hauser L."/>
            <person name="Chang Y.-J."/>
            <person name="Jeffries C."/>
            <person name="Wall J.D."/>
            <person name="Stahl D.A."/>
            <person name="Arkin A.P."/>
            <person name="Dehal P."/>
            <person name="Stolyar S.M."/>
            <person name="Hazen T.C."/>
            <person name="Woyke T.J."/>
        </authorList>
    </citation>
    <scope>NUCLEOTIDE SEQUENCE [LARGE SCALE GENOMIC DNA]</scope>
    <source>
        <strain evidence="1 2">JJ</strain>
    </source>
</reference>
<gene>
    <name evidence="1" type="ORF">DesfrDRAFT_0248</name>
</gene>
<dbReference type="AlphaFoldDB" id="E1JRJ9"/>
<evidence type="ECO:0000313" key="1">
    <source>
        <dbReference type="EMBL" id="EFL53200.1"/>
    </source>
</evidence>
<organism evidence="1 2">
    <name type="scientific">Solidesulfovibrio fructosivorans JJ]</name>
    <dbReference type="NCBI Taxonomy" id="596151"/>
    <lineage>
        <taxon>Bacteria</taxon>
        <taxon>Pseudomonadati</taxon>
        <taxon>Thermodesulfobacteriota</taxon>
        <taxon>Desulfovibrionia</taxon>
        <taxon>Desulfovibrionales</taxon>
        <taxon>Desulfovibrionaceae</taxon>
        <taxon>Solidesulfovibrio</taxon>
    </lineage>
</organism>
<evidence type="ECO:0000313" key="2">
    <source>
        <dbReference type="Proteomes" id="UP000006250"/>
    </source>
</evidence>
<dbReference type="eggNOG" id="ENOG5031G2U">
    <property type="taxonomic scope" value="Bacteria"/>
</dbReference>
<name>E1JRJ9_SOLFR</name>
<protein>
    <submittedName>
        <fullName evidence="1">Uncharacterized protein</fullName>
    </submittedName>
</protein>
<dbReference type="Proteomes" id="UP000006250">
    <property type="component" value="Unassembled WGS sequence"/>
</dbReference>
<dbReference type="STRING" id="596151.DesfrDRAFT_0248"/>
<comment type="caution">
    <text evidence="1">The sequence shown here is derived from an EMBL/GenBank/DDBJ whole genome shotgun (WGS) entry which is preliminary data.</text>
</comment>
<keyword evidence="2" id="KW-1185">Reference proteome</keyword>
<sequence precursor="true">MHARFSYRFAGRLMRLLPTVLVLAGLALSLGPERALAAKVDTRAFNAFFSAQSAKIYDHLLKVADYYASLAKEGNTERIKDVLALRASLSACWEIFLNAGDMIYVYNQLDPGCSADVTRMGGLIRTGLGVIAGKLDKELEWMGLTEKNVGDLPVSVELTQARRDIAAAATYFRQAATLFPEAGASQTRQPVSP</sequence>
<dbReference type="EMBL" id="AECZ01000001">
    <property type="protein sequence ID" value="EFL53200.1"/>
    <property type="molecule type" value="Genomic_DNA"/>
</dbReference>
<proteinExistence type="predicted"/>